<dbReference type="PANTHER" id="PTHR35146">
    <property type="entry name" value="UPF0178 PROTEIN YAII"/>
    <property type="match status" value="1"/>
</dbReference>
<gene>
    <name evidence="4" type="ORF">GLW05_04740</name>
</gene>
<protein>
    <recommendedName>
        <fullName evidence="2">UPF0178 protein GLW05_04740</fullName>
    </recommendedName>
</protein>
<dbReference type="OrthoDB" id="9798918at2"/>
<dbReference type="Proteomes" id="UP000468638">
    <property type="component" value="Unassembled WGS sequence"/>
</dbReference>
<evidence type="ECO:0000256" key="3">
    <source>
        <dbReference type="SAM" id="MobiDB-lite"/>
    </source>
</evidence>
<dbReference type="Pfam" id="PF02639">
    <property type="entry name" value="DUF188"/>
    <property type="match status" value="1"/>
</dbReference>
<comment type="caution">
    <text evidence="4">The sequence shown here is derived from an EMBL/GenBank/DDBJ whole genome shotgun (WGS) entry which is preliminary data.</text>
</comment>
<dbReference type="AlphaFoldDB" id="A0A6I5A2U3"/>
<dbReference type="PANTHER" id="PTHR35146:SF1">
    <property type="entry name" value="UPF0178 PROTEIN YAII"/>
    <property type="match status" value="1"/>
</dbReference>
<dbReference type="NCBIfam" id="NF001095">
    <property type="entry name" value="PRK00124.1"/>
    <property type="match status" value="1"/>
</dbReference>
<feature type="region of interest" description="Disordered" evidence="3">
    <location>
        <begin position="113"/>
        <end position="133"/>
    </location>
</feature>
<proteinExistence type="inferred from homology"/>
<dbReference type="InterPro" id="IPR003791">
    <property type="entry name" value="UPF0178"/>
</dbReference>
<evidence type="ECO:0000313" key="4">
    <source>
        <dbReference type="EMBL" id="MYL32901.1"/>
    </source>
</evidence>
<accession>A0A6I5A2U3</accession>
<dbReference type="RefSeq" id="WP_160846638.1">
    <property type="nucleotide sequence ID" value="NZ_WMEQ01000002.1"/>
</dbReference>
<dbReference type="EMBL" id="WMEQ01000002">
    <property type="protein sequence ID" value="MYL32901.1"/>
    <property type="molecule type" value="Genomic_DNA"/>
</dbReference>
<sequence length="152" mass="17197">MRIYVDADACPVKEIIIKEAQQFQIYVTLVKSFSHFSREEDPPMVTTTYVDTGADAADYRIMHLAHKGDLIVTQDYGLAALALGKGCYVIHHKGFSFTKENIDQLLTTRHANAQARKGGMKTKGPKAMSDDDREKFRSVLHSILQRNHEESR</sequence>
<dbReference type="HAMAP" id="MF_00489">
    <property type="entry name" value="UPF0178"/>
    <property type="match status" value="1"/>
</dbReference>
<comment type="similarity">
    <text evidence="1 2">Belongs to the UPF0178 family.</text>
</comment>
<organism evidence="4 5">
    <name type="scientific">Pontibacillus yanchengensis</name>
    <dbReference type="NCBI Taxonomy" id="462910"/>
    <lineage>
        <taxon>Bacteria</taxon>
        <taxon>Bacillati</taxon>
        <taxon>Bacillota</taxon>
        <taxon>Bacilli</taxon>
        <taxon>Bacillales</taxon>
        <taxon>Bacillaceae</taxon>
        <taxon>Pontibacillus</taxon>
    </lineage>
</organism>
<reference evidence="4 5" key="1">
    <citation type="submission" date="2019-11" db="EMBL/GenBank/DDBJ databases">
        <title>Genome sequences of 17 halophilic strains isolated from different environments.</title>
        <authorList>
            <person name="Furrow R.E."/>
        </authorList>
    </citation>
    <scope>NUCLEOTIDE SEQUENCE [LARGE SCALE GENOMIC DNA]</scope>
    <source>
        <strain evidence="4 5">22514_16_FS</strain>
    </source>
</reference>
<evidence type="ECO:0000256" key="2">
    <source>
        <dbReference type="HAMAP-Rule" id="MF_00489"/>
    </source>
</evidence>
<evidence type="ECO:0000256" key="1">
    <source>
        <dbReference type="ARBA" id="ARBA00008522"/>
    </source>
</evidence>
<evidence type="ECO:0000313" key="5">
    <source>
        <dbReference type="Proteomes" id="UP000468638"/>
    </source>
</evidence>
<name>A0A6I5A2U3_9BACI</name>